<keyword evidence="4 11" id="KW-0479">Metal-binding</keyword>
<organism evidence="14 15">
    <name type="scientific">Porphyromonas circumdentaria</name>
    <dbReference type="NCBI Taxonomy" id="29524"/>
    <lineage>
        <taxon>Bacteria</taxon>
        <taxon>Pseudomonadati</taxon>
        <taxon>Bacteroidota</taxon>
        <taxon>Bacteroidia</taxon>
        <taxon>Bacteroidales</taxon>
        <taxon>Porphyromonadaceae</taxon>
        <taxon>Porphyromonas</taxon>
    </lineage>
</organism>
<dbReference type="PROSITE" id="PS01055">
    <property type="entry name" value="DNA_LIGASE_N1"/>
    <property type="match status" value="1"/>
</dbReference>
<dbReference type="HAMAP" id="MF_01588">
    <property type="entry name" value="DNA_ligase_A"/>
    <property type="match status" value="1"/>
</dbReference>
<dbReference type="CDD" id="cd17748">
    <property type="entry name" value="BRCT_DNA_ligase_like"/>
    <property type="match status" value="1"/>
</dbReference>
<keyword evidence="3 11" id="KW-0235">DNA replication</keyword>
<dbReference type="PIRSF" id="PIRSF001604">
    <property type="entry name" value="LigA"/>
    <property type="match status" value="1"/>
</dbReference>
<evidence type="ECO:0000256" key="8">
    <source>
        <dbReference type="ARBA" id="ARBA00023027"/>
    </source>
</evidence>
<evidence type="ECO:0000256" key="4">
    <source>
        <dbReference type="ARBA" id="ARBA00022723"/>
    </source>
</evidence>
<evidence type="ECO:0000256" key="1">
    <source>
        <dbReference type="ARBA" id="ARBA00004067"/>
    </source>
</evidence>
<dbReference type="FunFam" id="1.10.287.610:FF:000002">
    <property type="entry name" value="DNA ligase"/>
    <property type="match status" value="1"/>
</dbReference>
<keyword evidence="9 11" id="KW-0234">DNA repair</keyword>
<dbReference type="InterPro" id="IPR018239">
    <property type="entry name" value="DNA_ligase_AS"/>
</dbReference>
<protein>
    <recommendedName>
        <fullName evidence="11">DNA ligase</fullName>
        <ecNumber evidence="11">6.5.1.2</ecNumber>
    </recommendedName>
    <alternativeName>
        <fullName evidence="11">Polydeoxyribonucleotide synthase [NAD(+)]</fullName>
    </alternativeName>
</protein>
<dbReference type="GO" id="GO:0003911">
    <property type="term" value="F:DNA ligase (NAD+) activity"/>
    <property type="evidence" value="ECO:0007669"/>
    <property type="project" value="UniProtKB-UniRule"/>
</dbReference>
<dbReference type="Pfam" id="PF03119">
    <property type="entry name" value="DNA_ligase_ZBD"/>
    <property type="match status" value="1"/>
</dbReference>
<keyword evidence="6 11" id="KW-0862">Zinc</keyword>
<dbReference type="InterPro" id="IPR036420">
    <property type="entry name" value="BRCT_dom_sf"/>
</dbReference>
<feature type="binding site" evidence="11">
    <location>
        <position position="423"/>
    </location>
    <ligand>
        <name>Zn(2+)</name>
        <dbReference type="ChEBI" id="CHEBI:29105"/>
    </ligand>
</feature>
<dbReference type="FunFam" id="1.10.150.20:FF:000006">
    <property type="entry name" value="DNA ligase"/>
    <property type="match status" value="1"/>
</dbReference>
<dbReference type="SUPFAM" id="SSF56091">
    <property type="entry name" value="DNA ligase/mRNA capping enzyme, catalytic domain"/>
    <property type="match status" value="1"/>
</dbReference>
<feature type="binding site" evidence="11">
    <location>
        <position position="429"/>
    </location>
    <ligand>
        <name>Zn(2+)</name>
        <dbReference type="ChEBI" id="CHEBI:29105"/>
    </ligand>
</feature>
<gene>
    <name evidence="11" type="primary">ligA</name>
    <name evidence="14" type="ORF">SAMN02745171_00772</name>
</gene>
<keyword evidence="2 11" id="KW-0436">Ligase</keyword>
<dbReference type="InterPro" id="IPR001679">
    <property type="entry name" value="DNA_ligase"/>
</dbReference>
<dbReference type="Gene3D" id="3.30.470.30">
    <property type="entry name" value="DNA ligase/mRNA capping enzyme"/>
    <property type="match status" value="1"/>
</dbReference>
<evidence type="ECO:0000256" key="11">
    <source>
        <dbReference type="HAMAP-Rule" id="MF_01588"/>
    </source>
</evidence>
<dbReference type="PANTHER" id="PTHR23389">
    <property type="entry name" value="CHROMOSOME TRANSMISSION FIDELITY FACTOR 18"/>
    <property type="match status" value="1"/>
</dbReference>
<comment type="catalytic activity">
    <reaction evidence="10 11">
        <text>NAD(+) + (deoxyribonucleotide)n-3'-hydroxyl + 5'-phospho-(deoxyribonucleotide)m = (deoxyribonucleotide)n+m + AMP + beta-nicotinamide D-nucleotide.</text>
        <dbReference type="EC" id="6.5.1.2"/>
    </reaction>
</comment>
<feature type="binding site" evidence="11">
    <location>
        <begin position="81"/>
        <end position="82"/>
    </location>
    <ligand>
        <name>NAD(+)</name>
        <dbReference type="ChEBI" id="CHEBI:57540"/>
    </ligand>
</feature>
<feature type="binding site" evidence="11">
    <location>
        <position position="135"/>
    </location>
    <ligand>
        <name>NAD(+)</name>
        <dbReference type="ChEBI" id="CHEBI:57540"/>
    </ligand>
</feature>
<dbReference type="InterPro" id="IPR013839">
    <property type="entry name" value="DNAligase_adenylation"/>
</dbReference>
<dbReference type="Pfam" id="PF03120">
    <property type="entry name" value="OB_DNA_ligase"/>
    <property type="match status" value="1"/>
</dbReference>
<evidence type="ECO:0000256" key="5">
    <source>
        <dbReference type="ARBA" id="ARBA00022763"/>
    </source>
</evidence>
<reference evidence="15" key="1">
    <citation type="submission" date="2017-02" db="EMBL/GenBank/DDBJ databases">
        <authorList>
            <person name="Varghese N."/>
            <person name="Submissions S."/>
        </authorList>
    </citation>
    <scope>NUCLEOTIDE SEQUENCE [LARGE SCALE GENOMIC DNA]</scope>
    <source>
        <strain evidence="15">ATCC 51356</strain>
    </source>
</reference>
<evidence type="ECO:0000256" key="10">
    <source>
        <dbReference type="ARBA" id="ARBA00034005"/>
    </source>
</evidence>
<feature type="region of interest" description="Disordered" evidence="12">
    <location>
        <begin position="49"/>
        <end position="69"/>
    </location>
</feature>
<evidence type="ECO:0000256" key="7">
    <source>
        <dbReference type="ARBA" id="ARBA00022842"/>
    </source>
</evidence>
<dbReference type="GO" id="GO:0046872">
    <property type="term" value="F:metal ion binding"/>
    <property type="evidence" value="ECO:0007669"/>
    <property type="project" value="UniProtKB-KW"/>
</dbReference>
<dbReference type="FunFam" id="3.30.470.30:FF:000001">
    <property type="entry name" value="DNA ligase"/>
    <property type="match status" value="1"/>
</dbReference>
<feature type="binding site" evidence="11">
    <location>
        <begin position="32"/>
        <end position="36"/>
    </location>
    <ligand>
        <name>NAD(+)</name>
        <dbReference type="ChEBI" id="CHEBI:57540"/>
    </ligand>
</feature>
<keyword evidence="15" id="KW-1185">Reference proteome</keyword>
<evidence type="ECO:0000313" key="15">
    <source>
        <dbReference type="Proteomes" id="UP000190121"/>
    </source>
</evidence>
<dbReference type="SMART" id="SM00292">
    <property type="entry name" value="BRCT"/>
    <property type="match status" value="1"/>
</dbReference>
<dbReference type="InterPro" id="IPR010994">
    <property type="entry name" value="RuvA_2-like"/>
</dbReference>
<dbReference type="NCBIfam" id="NF005932">
    <property type="entry name" value="PRK07956.1"/>
    <property type="match status" value="1"/>
</dbReference>
<dbReference type="InterPro" id="IPR004150">
    <property type="entry name" value="NAD_DNA_ligase_OB"/>
</dbReference>
<feature type="binding site" evidence="11">
    <location>
        <position position="287"/>
    </location>
    <ligand>
        <name>NAD(+)</name>
        <dbReference type="ChEBI" id="CHEBI:57540"/>
    </ligand>
</feature>
<feature type="binding site" evidence="11">
    <location>
        <position position="405"/>
    </location>
    <ligand>
        <name>Zn(2+)</name>
        <dbReference type="ChEBI" id="CHEBI:29105"/>
    </ligand>
</feature>
<accession>A0A1T4MGY6</accession>
<dbReference type="SUPFAM" id="SSF47781">
    <property type="entry name" value="RuvA domain 2-like"/>
    <property type="match status" value="1"/>
</dbReference>
<evidence type="ECO:0000256" key="12">
    <source>
        <dbReference type="SAM" id="MobiDB-lite"/>
    </source>
</evidence>
<comment type="similarity">
    <text evidence="11">Belongs to the NAD-dependent DNA ligase family. LigA subfamily.</text>
</comment>
<sequence>MSGVEQTIKELRKEIEEHNYRYYVLSEPSIDDIAFDALMQKLELLEREHPEYYDPNSPTQRVGSDRSERFAPVEHSHPMLSLSNSYNYDEVRAFWTRLTETFRTESPSVHCELKFDGLSISVIYVDGVLHQAITRGDGLIGDDVTQNIRTIRSIPLRLKGSNIPSRIELRGEVILPFVEFERLNKERVEAGEEPFANPRNAASGTLKLLDTGIVSQRKLDCYFYHLYSDSPLPDGQNERLALCHSWGIKISMHSSLVTSLSEVYRYLEYWDVARKELPCATDGVVLKLNSYREQSILGATNKSPRWAIAYKYQPERARTLLKGVTYQVGRTGVVVPVAELEPVLLSGTVVRRATLHNADFVASLDLRENDYVFVEKGGEIIPKIISVDKEVRRSIEANIVFPKRCPDCGAVLEKKEGEVAYYCPNSLECPMQIKGRLEHYCTRKAADINIGSETIAALYDRGWLHKIEDFYTLNYLQLMQLEGFKERATNNLLLSIEHSKQRPYSALLFALGIRWVGETVAKTLVRHFPSIDLLSAASEEELTTIDDIGPKIAQSVVSFFADQRNRDTINALKAAGIPFAEEVQEAPSIDSLPLAGQSIVISGTFQHHSREEYAIIIERLGGKKLSSISSKTSFILAGAEMGPSKKEKARSLGIPLVSEEEFLITIGEKEA</sequence>
<dbReference type="SUPFAM" id="SSF50249">
    <property type="entry name" value="Nucleic acid-binding proteins"/>
    <property type="match status" value="1"/>
</dbReference>
<feature type="binding site" evidence="11">
    <location>
        <position position="311"/>
    </location>
    <ligand>
        <name>NAD(+)</name>
        <dbReference type="ChEBI" id="CHEBI:57540"/>
    </ligand>
</feature>
<dbReference type="Proteomes" id="UP000190121">
    <property type="component" value="Unassembled WGS sequence"/>
</dbReference>
<dbReference type="NCBIfam" id="TIGR00575">
    <property type="entry name" value="dnlj"/>
    <property type="match status" value="1"/>
</dbReference>
<dbReference type="RefSeq" id="WP_078736717.1">
    <property type="nucleotide sequence ID" value="NZ_FUXE01000006.1"/>
</dbReference>
<dbReference type="InterPro" id="IPR041663">
    <property type="entry name" value="DisA/LigA_HHH"/>
</dbReference>
<dbReference type="SUPFAM" id="SSF52113">
    <property type="entry name" value="BRCT domain"/>
    <property type="match status" value="1"/>
</dbReference>
<feature type="binding site" evidence="11">
    <location>
        <position position="112"/>
    </location>
    <ligand>
        <name>NAD(+)</name>
        <dbReference type="ChEBI" id="CHEBI:57540"/>
    </ligand>
</feature>
<dbReference type="PANTHER" id="PTHR23389:SF9">
    <property type="entry name" value="DNA LIGASE"/>
    <property type="match status" value="1"/>
</dbReference>
<dbReference type="STRING" id="29524.SAMN02745171_00772"/>
<dbReference type="OrthoDB" id="9759736at2"/>
<dbReference type="Gene3D" id="6.20.10.30">
    <property type="match status" value="1"/>
</dbReference>
<dbReference type="GO" id="GO:0006281">
    <property type="term" value="P:DNA repair"/>
    <property type="evidence" value="ECO:0007669"/>
    <property type="project" value="UniProtKB-KW"/>
</dbReference>
<dbReference type="InterPro" id="IPR004149">
    <property type="entry name" value="Znf_DNAligase_C4"/>
</dbReference>
<dbReference type="Pfam" id="PF00533">
    <property type="entry name" value="BRCT"/>
    <property type="match status" value="1"/>
</dbReference>
<dbReference type="InterPro" id="IPR001357">
    <property type="entry name" value="BRCT_dom"/>
</dbReference>
<comment type="function">
    <text evidence="1 11">DNA ligase that catalyzes the formation of phosphodiester linkages between 5'-phosphoryl and 3'-hydroxyl groups in double-stranded DNA using NAD as a coenzyme and as the energy source for the reaction. It is essential for DNA replication and repair of damaged DNA.</text>
</comment>
<dbReference type="GO" id="GO:0006260">
    <property type="term" value="P:DNA replication"/>
    <property type="evidence" value="ECO:0007669"/>
    <property type="project" value="UniProtKB-KW"/>
</dbReference>
<dbReference type="Pfam" id="PF01653">
    <property type="entry name" value="DNA_ligase_aden"/>
    <property type="match status" value="1"/>
</dbReference>
<keyword evidence="5 11" id="KW-0227">DNA damage</keyword>
<dbReference type="EC" id="6.5.1.2" evidence="11"/>
<keyword evidence="11" id="KW-0464">Manganese</keyword>
<dbReference type="EMBL" id="FUXE01000006">
    <property type="protein sequence ID" value="SJZ66212.1"/>
    <property type="molecule type" value="Genomic_DNA"/>
</dbReference>
<name>A0A1T4MGY6_9PORP</name>
<dbReference type="Gene3D" id="3.40.50.10190">
    <property type="entry name" value="BRCT domain"/>
    <property type="match status" value="1"/>
</dbReference>
<dbReference type="GO" id="GO:0005829">
    <property type="term" value="C:cytosol"/>
    <property type="evidence" value="ECO:0007669"/>
    <property type="project" value="TreeGrafter"/>
</dbReference>
<dbReference type="Gene3D" id="1.10.287.610">
    <property type="entry name" value="Helix hairpin bin"/>
    <property type="match status" value="1"/>
</dbReference>
<dbReference type="InterPro" id="IPR013840">
    <property type="entry name" value="DNAligase_N"/>
</dbReference>
<evidence type="ECO:0000256" key="9">
    <source>
        <dbReference type="ARBA" id="ARBA00023204"/>
    </source>
</evidence>
<feature type="binding site" evidence="11">
    <location>
        <position position="172"/>
    </location>
    <ligand>
        <name>NAD(+)</name>
        <dbReference type="ChEBI" id="CHEBI:57540"/>
    </ligand>
</feature>
<evidence type="ECO:0000259" key="13">
    <source>
        <dbReference type="PROSITE" id="PS50172"/>
    </source>
</evidence>
<comment type="cofactor">
    <cofactor evidence="11">
        <name>Mg(2+)</name>
        <dbReference type="ChEBI" id="CHEBI:18420"/>
    </cofactor>
    <cofactor evidence="11">
        <name>Mn(2+)</name>
        <dbReference type="ChEBI" id="CHEBI:29035"/>
    </cofactor>
</comment>
<feature type="active site" description="N6-AMP-lysine intermediate" evidence="11">
    <location>
        <position position="114"/>
    </location>
</feature>
<dbReference type="PROSITE" id="PS50172">
    <property type="entry name" value="BRCT"/>
    <property type="match status" value="1"/>
</dbReference>
<feature type="domain" description="BRCT" evidence="13">
    <location>
        <begin position="589"/>
        <end position="671"/>
    </location>
</feature>
<dbReference type="InterPro" id="IPR012340">
    <property type="entry name" value="NA-bd_OB-fold"/>
</dbReference>
<proteinExistence type="inferred from homology"/>
<keyword evidence="8 11" id="KW-0520">NAD</keyword>
<evidence type="ECO:0000313" key="14">
    <source>
        <dbReference type="EMBL" id="SJZ66212.1"/>
    </source>
</evidence>
<dbReference type="Gene3D" id="2.40.50.140">
    <property type="entry name" value="Nucleic acid-binding proteins"/>
    <property type="match status" value="1"/>
</dbReference>
<dbReference type="SMART" id="SM00532">
    <property type="entry name" value="LIGANc"/>
    <property type="match status" value="1"/>
</dbReference>
<dbReference type="Gene3D" id="1.10.150.20">
    <property type="entry name" value="5' to 3' exonuclease, C-terminal subdomain"/>
    <property type="match status" value="2"/>
</dbReference>
<evidence type="ECO:0000256" key="6">
    <source>
        <dbReference type="ARBA" id="ARBA00022833"/>
    </source>
</evidence>
<dbReference type="AlphaFoldDB" id="A0A1T4MGY6"/>
<evidence type="ECO:0000256" key="2">
    <source>
        <dbReference type="ARBA" id="ARBA00022598"/>
    </source>
</evidence>
<keyword evidence="7 11" id="KW-0460">Magnesium</keyword>
<dbReference type="Pfam" id="PF12826">
    <property type="entry name" value="HHH_2"/>
    <property type="match status" value="1"/>
</dbReference>
<dbReference type="CDD" id="cd00114">
    <property type="entry name" value="LIGANc"/>
    <property type="match status" value="1"/>
</dbReference>
<evidence type="ECO:0000256" key="3">
    <source>
        <dbReference type="ARBA" id="ARBA00022705"/>
    </source>
</evidence>
<feature type="binding site" evidence="11">
    <location>
        <position position="408"/>
    </location>
    <ligand>
        <name>Zn(2+)</name>
        <dbReference type="ChEBI" id="CHEBI:29105"/>
    </ligand>
</feature>